<proteinExistence type="predicted"/>
<organism evidence="1 2">
    <name type="scientific">Candidatus Limivivens merdigallinarum</name>
    <dbReference type="NCBI Taxonomy" id="2840859"/>
    <lineage>
        <taxon>Bacteria</taxon>
        <taxon>Bacillati</taxon>
        <taxon>Bacillota</taxon>
        <taxon>Clostridia</taxon>
        <taxon>Lachnospirales</taxon>
        <taxon>Lachnospiraceae</taxon>
        <taxon>Lachnospiraceae incertae sedis</taxon>
        <taxon>Candidatus Limivivens</taxon>
    </lineage>
</organism>
<dbReference type="AlphaFoldDB" id="A0A9D1D2C3"/>
<accession>A0A9D1D2C3</accession>
<evidence type="ECO:0000313" key="2">
    <source>
        <dbReference type="Proteomes" id="UP000886886"/>
    </source>
</evidence>
<gene>
    <name evidence="1" type="ORF">IAB26_15890</name>
</gene>
<sequence length="224" mass="25248">MVWVFGRKAVDDHTFIGMTKVDFGGEKRSEGTLDFSLTSISYDTETDDPASADLENNVAYGSWNFEFPFEADSENAREIQVNQKNDQGYGVKSVALSQCQLVINLDLPYTTLSEEEFSHEDFQRMWEAKTEGMDPVPEPPFTYEEFLAQKNYASCYAVVYDQDGNAYRPVSMGQTAKVIPTEGRSFEKLTIFLGDDLSLIDARTMEEAQNAAFLSVEVAIQQQE</sequence>
<comment type="caution">
    <text evidence="1">The sequence shown here is derived from an EMBL/GenBank/DDBJ whole genome shotgun (WGS) entry which is preliminary data.</text>
</comment>
<dbReference type="Proteomes" id="UP000886886">
    <property type="component" value="Unassembled WGS sequence"/>
</dbReference>
<dbReference type="Gene3D" id="2.60.40.1630">
    <property type="entry name" value="bacillus anthracis domain"/>
    <property type="match status" value="1"/>
</dbReference>
<protein>
    <submittedName>
        <fullName evidence="1">Uncharacterized protein</fullName>
    </submittedName>
</protein>
<dbReference type="EMBL" id="DVFT01000230">
    <property type="protein sequence ID" value="HIQ98032.1"/>
    <property type="molecule type" value="Genomic_DNA"/>
</dbReference>
<name>A0A9D1D2C3_9FIRM</name>
<evidence type="ECO:0000313" key="1">
    <source>
        <dbReference type="EMBL" id="HIQ98032.1"/>
    </source>
</evidence>
<reference evidence="1" key="2">
    <citation type="journal article" date="2021" name="PeerJ">
        <title>Extensive microbial diversity within the chicken gut microbiome revealed by metagenomics and culture.</title>
        <authorList>
            <person name="Gilroy R."/>
            <person name="Ravi A."/>
            <person name="Getino M."/>
            <person name="Pursley I."/>
            <person name="Horton D.L."/>
            <person name="Alikhan N.F."/>
            <person name="Baker D."/>
            <person name="Gharbi K."/>
            <person name="Hall N."/>
            <person name="Watson M."/>
            <person name="Adriaenssens E.M."/>
            <person name="Foster-Nyarko E."/>
            <person name="Jarju S."/>
            <person name="Secka A."/>
            <person name="Antonio M."/>
            <person name="Oren A."/>
            <person name="Chaudhuri R.R."/>
            <person name="La Ragione R."/>
            <person name="Hildebrand F."/>
            <person name="Pallen M.J."/>
        </authorList>
    </citation>
    <scope>NUCLEOTIDE SEQUENCE</scope>
    <source>
        <strain evidence="1">ChiSjej3B21-11622</strain>
    </source>
</reference>
<reference evidence="1" key="1">
    <citation type="submission" date="2020-10" db="EMBL/GenBank/DDBJ databases">
        <authorList>
            <person name="Gilroy R."/>
        </authorList>
    </citation>
    <scope>NUCLEOTIDE SEQUENCE</scope>
    <source>
        <strain evidence="1">ChiSjej3B21-11622</strain>
    </source>
</reference>